<sequence length="190" mass="21158">MSPSINDSDPSVHTITGAQLKAVANVHHDHHDQPDTVLSILRYEYSTFAPPPEADHFTMGQCPTTWPNHASIQNLGNGPNGAAQLLVAIMWSYILGNAEDSDIYGFWPGLCERAATPLFGFRNAPEKYLCWVQNINRPEKSLFKDIKYEQGEAFFSVDPKGKLEWLSREAGMAQGRGVIAELPTYTLHMI</sequence>
<dbReference type="Proteomes" id="UP000184330">
    <property type="component" value="Unassembled WGS sequence"/>
</dbReference>
<reference evidence="1 2" key="1">
    <citation type="submission" date="2016-03" db="EMBL/GenBank/DDBJ databases">
        <authorList>
            <person name="Ploux O."/>
        </authorList>
    </citation>
    <scope>NUCLEOTIDE SEQUENCE [LARGE SCALE GENOMIC DNA]</scope>
    <source>
        <strain evidence="1 2">UAMH 11012</strain>
    </source>
</reference>
<accession>A0A1L7XA85</accession>
<dbReference type="OrthoDB" id="10538922at2759"/>
<dbReference type="AlphaFoldDB" id="A0A1L7XA85"/>
<gene>
    <name evidence="1" type="ORF">PAC_11837</name>
</gene>
<protein>
    <submittedName>
        <fullName evidence="1">Uncharacterized protein</fullName>
    </submittedName>
</protein>
<dbReference type="EMBL" id="FJOG01000019">
    <property type="protein sequence ID" value="CZR61940.1"/>
    <property type="molecule type" value="Genomic_DNA"/>
</dbReference>
<organism evidence="1 2">
    <name type="scientific">Phialocephala subalpina</name>
    <dbReference type="NCBI Taxonomy" id="576137"/>
    <lineage>
        <taxon>Eukaryota</taxon>
        <taxon>Fungi</taxon>
        <taxon>Dikarya</taxon>
        <taxon>Ascomycota</taxon>
        <taxon>Pezizomycotina</taxon>
        <taxon>Leotiomycetes</taxon>
        <taxon>Helotiales</taxon>
        <taxon>Mollisiaceae</taxon>
        <taxon>Phialocephala</taxon>
        <taxon>Phialocephala fortinii species complex</taxon>
    </lineage>
</organism>
<keyword evidence="2" id="KW-1185">Reference proteome</keyword>
<name>A0A1L7XA85_9HELO</name>
<evidence type="ECO:0000313" key="1">
    <source>
        <dbReference type="EMBL" id="CZR61940.1"/>
    </source>
</evidence>
<proteinExistence type="predicted"/>
<evidence type="ECO:0000313" key="2">
    <source>
        <dbReference type="Proteomes" id="UP000184330"/>
    </source>
</evidence>